<sequence>MPPQVGILSTILAHILSHAGPSTNEVHHHVHVIVSCSCWGQWVDKNLCAALLSTFHEPVCDAYSSGWKCPLSLHCEYKGLAARSRGNYRPVTSNAAASMST</sequence>
<keyword evidence="2" id="KW-1185">Reference proteome</keyword>
<accession>K0T876</accession>
<organism evidence="1 2">
    <name type="scientific">Thalassiosira oceanica</name>
    <name type="common">Marine diatom</name>
    <dbReference type="NCBI Taxonomy" id="159749"/>
    <lineage>
        <taxon>Eukaryota</taxon>
        <taxon>Sar</taxon>
        <taxon>Stramenopiles</taxon>
        <taxon>Ochrophyta</taxon>
        <taxon>Bacillariophyta</taxon>
        <taxon>Coscinodiscophyceae</taxon>
        <taxon>Thalassiosirophycidae</taxon>
        <taxon>Thalassiosirales</taxon>
        <taxon>Thalassiosiraceae</taxon>
        <taxon>Thalassiosira</taxon>
    </lineage>
</organism>
<dbReference type="Proteomes" id="UP000266841">
    <property type="component" value="Unassembled WGS sequence"/>
</dbReference>
<gene>
    <name evidence="1" type="ORF">THAOC_04587</name>
</gene>
<proteinExistence type="predicted"/>
<name>K0T876_THAOC</name>
<dbReference type="AlphaFoldDB" id="K0T876"/>
<comment type="caution">
    <text evidence="1">The sequence shown here is derived from an EMBL/GenBank/DDBJ whole genome shotgun (WGS) entry which is preliminary data.</text>
</comment>
<evidence type="ECO:0000313" key="2">
    <source>
        <dbReference type="Proteomes" id="UP000266841"/>
    </source>
</evidence>
<reference evidence="1 2" key="1">
    <citation type="journal article" date="2012" name="Genome Biol.">
        <title>Genome and low-iron response of an oceanic diatom adapted to chronic iron limitation.</title>
        <authorList>
            <person name="Lommer M."/>
            <person name="Specht M."/>
            <person name="Roy A.S."/>
            <person name="Kraemer L."/>
            <person name="Andreson R."/>
            <person name="Gutowska M.A."/>
            <person name="Wolf J."/>
            <person name="Bergner S.V."/>
            <person name="Schilhabel M.B."/>
            <person name="Klostermeier U.C."/>
            <person name="Beiko R.G."/>
            <person name="Rosenstiel P."/>
            <person name="Hippler M."/>
            <person name="Laroche J."/>
        </authorList>
    </citation>
    <scope>NUCLEOTIDE SEQUENCE [LARGE SCALE GENOMIC DNA]</scope>
    <source>
        <strain evidence="1 2">CCMP1005</strain>
    </source>
</reference>
<dbReference type="EMBL" id="AGNL01004227">
    <property type="protein sequence ID" value="EJK73770.1"/>
    <property type="molecule type" value="Genomic_DNA"/>
</dbReference>
<evidence type="ECO:0000313" key="1">
    <source>
        <dbReference type="EMBL" id="EJK73770.1"/>
    </source>
</evidence>
<protein>
    <submittedName>
        <fullName evidence="1">Uncharacterized protein</fullName>
    </submittedName>
</protein>